<keyword evidence="5" id="KW-0966">Cell projection</keyword>
<feature type="region of interest" description="Disordered" evidence="6">
    <location>
        <begin position="400"/>
        <end position="420"/>
    </location>
</feature>
<dbReference type="Gene3D" id="3.80.10.10">
    <property type="entry name" value="Ribonuclease Inhibitor"/>
    <property type="match status" value="3"/>
</dbReference>
<dbReference type="InterPro" id="IPR032675">
    <property type="entry name" value="LRR_dom_sf"/>
</dbReference>
<evidence type="ECO:0000313" key="7">
    <source>
        <dbReference type="EMBL" id="KAA6397406.1"/>
    </source>
</evidence>
<sequence length="587" mass="67655">MNSLVEIRLEWNKIESQENIQFMANKLLNNPSTSQTQQQQLQSQLKFLNFYGNPICQVKGYRRNTIHIFKYRLLSLDLDLTNKGRKEKKIYEKERIKWNGMNTRRNIGYGYGYADNHISDISQLSKCLLLEQLKLENNLLTSLEPLENLINLNILDVSSNSITSISKNKNKNNLSSTQSSISSSSSRFILSQHEKLTQLSLENNQIKKLPNNWGQTLNITEIYLGNNRISSFNDIQPIFSLPRVVIFDLTGNPVQLRCKLNMKRQMKQNKSNGIENQKENNTNNWNDDEDDDDDDDVDIEYSNQDNSSDSQDNNNEQNQNQDQNNEFIQTETEYRSYFIYNMLKLRVLDGAAVTAQDQKDAKDLFVGRLNDEELNNVLSSSELTTLTPQATAQQQLQQQQYRNQSSQQNQRLGSSGAMKQQYNQQSLINKQIPSRDQIQRLNLSKRGLRDNQQIWPPLLGELNLSRNKRLGTPTNMQIFSEMSKTLHTLQYEDNGLKTLAPISTLLQIENLLLAGNRLSDQSDVGRLSHLPLLKLAFFTRNALARKHNYRLSTIRILPHLASLDGKCITKDEIERAEYGMTQPAEQL</sequence>
<dbReference type="SMART" id="SM00365">
    <property type="entry name" value="LRR_SD22"/>
    <property type="match status" value="5"/>
</dbReference>
<dbReference type="InterPro" id="IPR050576">
    <property type="entry name" value="Cilia_flagella_integrity"/>
</dbReference>
<comment type="caution">
    <text evidence="7">The sequence shown here is derived from an EMBL/GenBank/DDBJ whole genome shotgun (WGS) entry which is preliminary data.</text>
</comment>
<dbReference type="AlphaFoldDB" id="A0A5J4WS55"/>
<comment type="subcellular location">
    <subcellularLocation>
        <location evidence="1">Cell projection</location>
        <location evidence="1">Cilium</location>
    </subcellularLocation>
</comment>
<evidence type="ECO:0000256" key="5">
    <source>
        <dbReference type="ARBA" id="ARBA00023273"/>
    </source>
</evidence>
<feature type="region of interest" description="Disordered" evidence="6">
    <location>
        <begin position="266"/>
        <end position="325"/>
    </location>
</feature>
<name>A0A5J4WS55_9EUKA</name>
<dbReference type="PROSITE" id="PS51450">
    <property type="entry name" value="LRR"/>
    <property type="match status" value="3"/>
</dbReference>
<dbReference type="PANTHER" id="PTHR45973">
    <property type="entry name" value="PROTEIN PHOSPHATASE 1 REGULATORY SUBUNIT SDS22-RELATED"/>
    <property type="match status" value="1"/>
</dbReference>
<evidence type="ECO:0000313" key="8">
    <source>
        <dbReference type="Proteomes" id="UP000324800"/>
    </source>
</evidence>
<organism evidence="7 8">
    <name type="scientific">Streblomastix strix</name>
    <dbReference type="NCBI Taxonomy" id="222440"/>
    <lineage>
        <taxon>Eukaryota</taxon>
        <taxon>Metamonada</taxon>
        <taxon>Preaxostyla</taxon>
        <taxon>Oxymonadida</taxon>
        <taxon>Streblomastigidae</taxon>
        <taxon>Streblomastix</taxon>
    </lineage>
</organism>
<evidence type="ECO:0000256" key="2">
    <source>
        <dbReference type="ARBA" id="ARBA00022614"/>
    </source>
</evidence>
<evidence type="ECO:0000256" key="6">
    <source>
        <dbReference type="SAM" id="MobiDB-lite"/>
    </source>
</evidence>
<dbReference type="PANTHER" id="PTHR45973:SF9">
    <property type="entry name" value="LEUCINE-RICH REPEAT-CONTAINING PROTEIN 46"/>
    <property type="match status" value="1"/>
</dbReference>
<proteinExistence type="predicted"/>
<dbReference type="SUPFAM" id="SSF52058">
    <property type="entry name" value="L domain-like"/>
    <property type="match status" value="1"/>
</dbReference>
<dbReference type="SUPFAM" id="SSF52075">
    <property type="entry name" value="Outer arm dynein light chain 1"/>
    <property type="match status" value="1"/>
</dbReference>
<dbReference type="Proteomes" id="UP000324800">
    <property type="component" value="Unassembled WGS sequence"/>
</dbReference>
<dbReference type="OrthoDB" id="1517790at2759"/>
<evidence type="ECO:0000256" key="4">
    <source>
        <dbReference type="ARBA" id="ARBA00023069"/>
    </source>
</evidence>
<evidence type="ECO:0000256" key="3">
    <source>
        <dbReference type="ARBA" id="ARBA00022737"/>
    </source>
</evidence>
<dbReference type="EMBL" id="SNRW01001189">
    <property type="protein sequence ID" value="KAA6397406.1"/>
    <property type="molecule type" value="Genomic_DNA"/>
</dbReference>
<dbReference type="InterPro" id="IPR001611">
    <property type="entry name" value="Leu-rich_rpt"/>
</dbReference>
<evidence type="ECO:0000256" key="1">
    <source>
        <dbReference type="ARBA" id="ARBA00004138"/>
    </source>
</evidence>
<gene>
    <name evidence="7" type="ORF">EZS28_007071</name>
</gene>
<keyword evidence="3" id="KW-0677">Repeat</keyword>
<reference evidence="7 8" key="1">
    <citation type="submission" date="2019-03" db="EMBL/GenBank/DDBJ databases">
        <title>Single cell metagenomics reveals metabolic interactions within the superorganism composed of flagellate Streblomastix strix and complex community of Bacteroidetes bacteria on its surface.</title>
        <authorList>
            <person name="Treitli S.C."/>
            <person name="Kolisko M."/>
            <person name="Husnik F."/>
            <person name="Keeling P."/>
            <person name="Hampl V."/>
        </authorList>
    </citation>
    <scope>NUCLEOTIDE SEQUENCE [LARGE SCALE GENOMIC DNA]</scope>
    <source>
        <strain evidence="7">ST1C</strain>
    </source>
</reference>
<feature type="compositionally biased region" description="Acidic residues" evidence="6">
    <location>
        <begin position="286"/>
        <end position="299"/>
    </location>
</feature>
<keyword evidence="2" id="KW-0433">Leucine-rich repeat</keyword>
<feature type="compositionally biased region" description="Low complexity" evidence="6">
    <location>
        <begin position="302"/>
        <end position="325"/>
    </location>
</feature>
<feature type="compositionally biased region" description="Low complexity" evidence="6">
    <location>
        <begin position="400"/>
        <end position="412"/>
    </location>
</feature>
<accession>A0A5J4WS55</accession>
<protein>
    <submittedName>
        <fullName evidence="7">Uncharacterized protein</fullName>
    </submittedName>
</protein>
<keyword evidence="4" id="KW-0969">Cilium</keyword>